<dbReference type="PROSITE" id="PS50181">
    <property type="entry name" value="FBOX"/>
    <property type="match status" value="1"/>
</dbReference>
<accession>A0A7C8K778</accession>
<gene>
    <name evidence="1" type="ORF">EYR41_007745</name>
</gene>
<dbReference type="CDD" id="cd09917">
    <property type="entry name" value="F-box_SF"/>
    <property type="match status" value="1"/>
</dbReference>
<evidence type="ECO:0000313" key="2">
    <source>
        <dbReference type="Proteomes" id="UP000297595"/>
    </source>
</evidence>
<name>A0A7C8K778_ORBOL</name>
<protein>
    <submittedName>
        <fullName evidence="1">Uncharacterized protein</fullName>
    </submittedName>
</protein>
<reference evidence="1 2" key="1">
    <citation type="submission" date="2019-03" db="EMBL/GenBank/DDBJ databases">
        <title>Nematode-trapping fungi genome.</title>
        <authorList>
            <person name="Vidal-Diez De Ulzurrun G."/>
        </authorList>
    </citation>
    <scope>NUCLEOTIDE SEQUENCE [LARGE SCALE GENOMIC DNA]</scope>
    <source>
        <strain evidence="1 2">TWF154</strain>
    </source>
</reference>
<dbReference type="SMART" id="SM00256">
    <property type="entry name" value="FBOX"/>
    <property type="match status" value="1"/>
</dbReference>
<dbReference type="EMBL" id="SOZJ01000005">
    <property type="protein sequence ID" value="TGJ66088.1"/>
    <property type="molecule type" value="Genomic_DNA"/>
</dbReference>
<organism evidence="1 2">
    <name type="scientific">Orbilia oligospora</name>
    <name type="common">Nematode-trapping fungus</name>
    <name type="synonym">Arthrobotrys oligospora</name>
    <dbReference type="NCBI Taxonomy" id="2813651"/>
    <lineage>
        <taxon>Eukaryota</taxon>
        <taxon>Fungi</taxon>
        <taxon>Dikarya</taxon>
        <taxon>Ascomycota</taxon>
        <taxon>Pezizomycotina</taxon>
        <taxon>Orbiliomycetes</taxon>
        <taxon>Orbiliales</taxon>
        <taxon>Orbiliaceae</taxon>
        <taxon>Orbilia</taxon>
    </lineage>
</organism>
<dbReference type="InterPro" id="IPR036047">
    <property type="entry name" value="F-box-like_dom_sf"/>
</dbReference>
<proteinExistence type="predicted"/>
<dbReference type="SUPFAM" id="SSF81383">
    <property type="entry name" value="F-box domain"/>
    <property type="match status" value="1"/>
</dbReference>
<dbReference type="InterPro" id="IPR001810">
    <property type="entry name" value="F-box_dom"/>
</dbReference>
<dbReference type="Pfam" id="PF00646">
    <property type="entry name" value="F-box"/>
    <property type="match status" value="1"/>
</dbReference>
<evidence type="ECO:0000313" key="1">
    <source>
        <dbReference type="EMBL" id="TGJ66088.1"/>
    </source>
</evidence>
<sequence length="297" mass="33964">MTLNILSLPTELQAHILNFLPWHDHFLASSVCPLWLSILRTENFRRQRHYGRSTPDAVASNPGDRTAQQLSPHGLLEHRLLRIIFQRERDASTTAATTTTSKVLMTLVEKVRGHVYNYDCKLFDIGGSGLLETDVLFFGLKDKEPGSLGLPDEAPLEYHGEDIYQRDTSLYWTIHFRVVPWTPGSEYEASPFGFSMQTTMPTPNVKIPPLKLRRHIWESKEGTLKNFIGALRGQVEMMFFKNPDMAKCVLDLSLRARGIPEDIEKRQIHVAVKVKGKEEEGDSWGVWNWAKGFFKNN</sequence>
<comment type="caution">
    <text evidence="1">The sequence shown here is derived from an EMBL/GenBank/DDBJ whole genome shotgun (WGS) entry which is preliminary data.</text>
</comment>
<dbReference type="AlphaFoldDB" id="A0A7C8K778"/>
<dbReference type="Proteomes" id="UP000297595">
    <property type="component" value="Unassembled WGS sequence"/>
</dbReference>